<keyword evidence="4 17" id="KW-0813">Transport</keyword>
<evidence type="ECO:0000313" key="21">
    <source>
        <dbReference type="EMBL" id="AHG94102.1"/>
    </source>
</evidence>
<dbReference type="GO" id="GO:0005507">
    <property type="term" value="F:copper ion binding"/>
    <property type="evidence" value="ECO:0007669"/>
    <property type="project" value="InterPro"/>
</dbReference>
<dbReference type="InterPro" id="IPR001505">
    <property type="entry name" value="Copper_CuA"/>
</dbReference>
<evidence type="ECO:0000256" key="8">
    <source>
        <dbReference type="ARBA" id="ARBA00022792"/>
    </source>
</evidence>
<protein>
    <recommendedName>
        <fullName evidence="3 17">Cytochrome c oxidase subunit 2</fullName>
    </recommendedName>
</protein>
<dbReference type="EMBL" id="KF205540">
    <property type="protein sequence ID" value="AHG94102.1"/>
    <property type="molecule type" value="Genomic_DNA"/>
</dbReference>
<dbReference type="SUPFAM" id="SSF81464">
    <property type="entry name" value="Cytochrome c oxidase subunit II-like, transmembrane region"/>
    <property type="match status" value="1"/>
</dbReference>
<organism evidence="21">
    <name type="scientific">Amynthas sp. HB201101-03</name>
    <dbReference type="NCBI Taxonomy" id="1388855"/>
    <lineage>
        <taxon>Eukaryota</taxon>
        <taxon>Metazoa</taxon>
        <taxon>Spiralia</taxon>
        <taxon>Lophotrochozoa</taxon>
        <taxon>Annelida</taxon>
        <taxon>Clitellata</taxon>
        <taxon>Oligochaeta</taxon>
        <taxon>Crassiclitellata</taxon>
        <taxon>Megascolecida</taxon>
        <taxon>Megascolecidae</taxon>
        <taxon>Amynthas</taxon>
    </lineage>
</organism>
<evidence type="ECO:0000256" key="13">
    <source>
        <dbReference type="ARBA" id="ARBA00023008"/>
    </source>
</evidence>
<evidence type="ECO:0000256" key="5">
    <source>
        <dbReference type="ARBA" id="ARBA00022660"/>
    </source>
</evidence>
<evidence type="ECO:0000256" key="10">
    <source>
        <dbReference type="ARBA" id="ARBA00022967"/>
    </source>
</evidence>
<dbReference type="InterPro" id="IPR011759">
    <property type="entry name" value="Cyt_c_oxidase_su2_TM_dom"/>
</dbReference>
<comment type="cofactor">
    <cofactor evidence="17">
        <name>Cu cation</name>
        <dbReference type="ChEBI" id="CHEBI:23378"/>
    </cofactor>
    <text evidence="17">Binds a copper A center.</text>
</comment>
<gene>
    <name evidence="21" type="primary">CO2</name>
</gene>
<evidence type="ECO:0000256" key="1">
    <source>
        <dbReference type="ARBA" id="ARBA00004448"/>
    </source>
</evidence>
<evidence type="ECO:0000256" key="6">
    <source>
        <dbReference type="ARBA" id="ARBA00022692"/>
    </source>
</evidence>
<keyword evidence="11 17" id="KW-0249">Electron transport</keyword>
<keyword evidence="15 17" id="KW-0472">Membrane</keyword>
<dbReference type="PROSITE" id="PS50857">
    <property type="entry name" value="COX2_CUA"/>
    <property type="match status" value="1"/>
</dbReference>
<evidence type="ECO:0000256" key="14">
    <source>
        <dbReference type="ARBA" id="ARBA00023128"/>
    </source>
</evidence>
<comment type="similarity">
    <text evidence="2 17">Belongs to the cytochrome c oxidase subunit 2 family.</text>
</comment>
<evidence type="ECO:0000256" key="3">
    <source>
        <dbReference type="ARBA" id="ARBA00015946"/>
    </source>
</evidence>
<dbReference type="NCBIfam" id="TIGR02866">
    <property type="entry name" value="CoxB"/>
    <property type="match status" value="1"/>
</dbReference>
<dbReference type="InterPro" id="IPR036257">
    <property type="entry name" value="Cyt_c_oxidase_su2_TM_sf"/>
</dbReference>
<keyword evidence="8 17" id="KW-0999">Mitochondrion inner membrane</keyword>
<evidence type="ECO:0000256" key="9">
    <source>
        <dbReference type="ARBA" id="ARBA00022842"/>
    </source>
</evidence>
<keyword evidence="9" id="KW-0460">Magnesium</keyword>
<dbReference type="InterPro" id="IPR014222">
    <property type="entry name" value="Cyt_c_oxidase_su2"/>
</dbReference>
<proteinExistence type="inferred from homology"/>
<accession>A0A075D6V3</accession>
<comment type="function">
    <text evidence="17">Component of the cytochrome c oxidase, the last enzyme in the mitochondrial electron transport chain which drives oxidative phosphorylation. The respiratory chain contains 3 multisubunit complexes succinate dehydrogenase (complex II, CII), ubiquinol-cytochrome c oxidoreductase (cytochrome b-c1 complex, complex III, CIII) and cytochrome c oxidase (complex IV, CIV), that cooperate to transfer electrons derived from NADH and succinate to molecular oxygen, creating an electrochemical gradient over the inner membrane that drives transmembrane transport and the ATP synthase. Cytochrome c oxidase is the component of the respiratory chain that catalyzes the reduction of oxygen to water. Electrons originating from reduced cytochrome c in the intermembrane space (IMS) are transferred via the dinuclear copper A center (CU(A)) of subunit 2 and heme A of subunit 1 to the active site in subunit 1, a binuclear center (BNC) formed by heme A3 and copper B (CU(B)). The BNC reduces molecular oxygen to 2 water molecules using 4 electrons from cytochrome c in the IMS and 4 protons from the mitochondrial matrix.</text>
</comment>
<reference evidence="21" key="1">
    <citation type="submission" date="2013-06" db="EMBL/GenBank/DDBJ databases">
        <title>Studies on Taxonomy and Molecular Phylogeny of Amynthas Earthworms in China.</title>
        <authorList>
            <person name="Sun J."/>
            <person name="Jiang J."/>
            <person name="Qiu J."/>
        </authorList>
    </citation>
    <scope>NUCLEOTIDE SEQUENCE</scope>
    <source>
        <strain evidence="21">CO3P</strain>
    </source>
</reference>
<dbReference type="AlphaFoldDB" id="A0A075D6V3"/>
<evidence type="ECO:0000256" key="15">
    <source>
        <dbReference type="ARBA" id="ARBA00023136"/>
    </source>
</evidence>
<geneLocation type="mitochondrion" evidence="21"/>
<feature type="domain" description="Cytochrome oxidase subunit II transmembrane region profile" evidence="20">
    <location>
        <begin position="9"/>
        <end position="99"/>
    </location>
</feature>
<dbReference type="PROSITE" id="PS50999">
    <property type="entry name" value="COX2_TM"/>
    <property type="match status" value="1"/>
</dbReference>
<dbReference type="PRINTS" id="PR01166">
    <property type="entry name" value="CYCOXIDASEII"/>
</dbReference>
<keyword evidence="7 17" id="KW-0479">Metal-binding</keyword>
<dbReference type="InterPro" id="IPR034210">
    <property type="entry name" value="CcO_II_C"/>
</dbReference>
<dbReference type="FunFam" id="1.10.287.90:FF:000001">
    <property type="entry name" value="Cytochrome c oxidase subunit 2"/>
    <property type="match status" value="1"/>
</dbReference>
<dbReference type="GO" id="GO:0042773">
    <property type="term" value="P:ATP synthesis coupled electron transport"/>
    <property type="evidence" value="ECO:0007669"/>
    <property type="project" value="TreeGrafter"/>
</dbReference>
<dbReference type="Gene3D" id="2.60.40.420">
    <property type="entry name" value="Cupredoxins - blue copper proteins"/>
    <property type="match status" value="1"/>
</dbReference>
<evidence type="ECO:0000256" key="2">
    <source>
        <dbReference type="ARBA" id="ARBA00007866"/>
    </source>
</evidence>
<evidence type="ECO:0000259" key="20">
    <source>
        <dbReference type="PROSITE" id="PS50999"/>
    </source>
</evidence>
<dbReference type="Gene3D" id="1.10.287.90">
    <property type="match status" value="1"/>
</dbReference>
<evidence type="ECO:0000256" key="18">
    <source>
        <dbReference type="SAM" id="Phobius"/>
    </source>
</evidence>
<dbReference type="PANTHER" id="PTHR22888:SF9">
    <property type="entry name" value="CYTOCHROME C OXIDASE SUBUNIT 2"/>
    <property type="match status" value="1"/>
</dbReference>
<evidence type="ECO:0000256" key="17">
    <source>
        <dbReference type="RuleBase" id="RU000457"/>
    </source>
</evidence>
<dbReference type="PROSITE" id="PS00078">
    <property type="entry name" value="COX2"/>
    <property type="match status" value="1"/>
</dbReference>
<dbReference type="GO" id="GO:0016491">
    <property type="term" value="F:oxidoreductase activity"/>
    <property type="evidence" value="ECO:0007669"/>
    <property type="project" value="InterPro"/>
</dbReference>
<dbReference type="InterPro" id="IPR002429">
    <property type="entry name" value="CcO_II-like_C"/>
</dbReference>
<comment type="subcellular location">
    <subcellularLocation>
        <location evidence="1 17">Mitochondrion inner membrane</location>
        <topology evidence="1 17">Multi-pass membrane protein</topology>
    </subcellularLocation>
</comment>
<evidence type="ECO:0000256" key="4">
    <source>
        <dbReference type="ARBA" id="ARBA00022448"/>
    </source>
</evidence>
<dbReference type="PANTHER" id="PTHR22888">
    <property type="entry name" value="CYTOCHROME C OXIDASE, SUBUNIT II"/>
    <property type="match status" value="1"/>
</dbReference>
<sequence length="236" mass="26695">MLLHSSLSMPHWGQISFQDAASSVMMQLISFHDHTLIILTLVLTVVAYALAVLMFNKYINRYILEAQTIETVWTILPALILLVLALPSLRILYITDEVNNPSLTVKTIGHQWYWSYEYTDFMNVGLDSYMMQTTDLSPGDFRLLEVDNRIVIPMQLEIRMLITAADVLHSWTVPSLGVKVDAVPGRLNQIGFTTSHPGVFYGQCSEICGANHSFMPIAMEVVDSKSFMKWISNFNS</sequence>
<dbReference type="GO" id="GO:0005743">
    <property type="term" value="C:mitochondrial inner membrane"/>
    <property type="evidence" value="ECO:0007669"/>
    <property type="project" value="UniProtKB-SubCell"/>
</dbReference>
<keyword evidence="5 17" id="KW-0679">Respiratory chain</keyword>
<feature type="domain" description="Cytochrome oxidase subunit II copper A binding" evidence="19">
    <location>
        <begin position="100"/>
        <end position="233"/>
    </location>
</feature>
<feature type="transmembrane region" description="Helical" evidence="18">
    <location>
        <begin position="36"/>
        <end position="59"/>
    </location>
</feature>
<dbReference type="SUPFAM" id="SSF49503">
    <property type="entry name" value="Cupredoxins"/>
    <property type="match status" value="1"/>
</dbReference>
<evidence type="ECO:0000259" key="19">
    <source>
        <dbReference type="PROSITE" id="PS50857"/>
    </source>
</evidence>
<comment type="catalytic activity">
    <reaction evidence="16">
        <text>4 Fe(II)-[cytochrome c] + O2 + 8 H(+)(in) = 4 Fe(III)-[cytochrome c] + 2 H2O + 4 H(+)(out)</text>
        <dbReference type="Rhea" id="RHEA:11436"/>
        <dbReference type="Rhea" id="RHEA-COMP:10350"/>
        <dbReference type="Rhea" id="RHEA-COMP:14399"/>
        <dbReference type="ChEBI" id="CHEBI:15377"/>
        <dbReference type="ChEBI" id="CHEBI:15378"/>
        <dbReference type="ChEBI" id="CHEBI:15379"/>
        <dbReference type="ChEBI" id="CHEBI:29033"/>
        <dbReference type="ChEBI" id="CHEBI:29034"/>
        <dbReference type="EC" id="7.1.1.9"/>
    </reaction>
    <physiologicalReaction direction="left-to-right" evidence="16">
        <dbReference type="Rhea" id="RHEA:11437"/>
    </physiologicalReaction>
</comment>
<dbReference type="InterPro" id="IPR008972">
    <property type="entry name" value="Cupredoxin"/>
</dbReference>
<dbReference type="FunFam" id="2.60.40.420:FF:000001">
    <property type="entry name" value="Cytochrome c oxidase subunit 2"/>
    <property type="match status" value="1"/>
</dbReference>
<keyword evidence="13 17" id="KW-0186">Copper</keyword>
<dbReference type="GO" id="GO:0004129">
    <property type="term" value="F:cytochrome-c oxidase activity"/>
    <property type="evidence" value="ECO:0007669"/>
    <property type="project" value="UniProtKB-EC"/>
</dbReference>
<name>A0A075D6V3_9ANNE</name>
<evidence type="ECO:0000256" key="16">
    <source>
        <dbReference type="ARBA" id="ARBA00049512"/>
    </source>
</evidence>
<dbReference type="InterPro" id="IPR045187">
    <property type="entry name" value="CcO_II"/>
</dbReference>
<keyword evidence="10" id="KW-1278">Translocase</keyword>
<keyword evidence="12 18" id="KW-1133">Transmembrane helix</keyword>
<dbReference type="Pfam" id="PF00116">
    <property type="entry name" value="COX2"/>
    <property type="match status" value="1"/>
</dbReference>
<keyword evidence="6 17" id="KW-0812">Transmembrane</keyword>
<keyword evidence="14 17" id="KW-0496">Mitochondrion</keyword>
<evidence type="ECO:0000256" key="11">
    <source>
        <dbReference type="ARBA" id="ARBA00022982"/>
    </source>
</evidence>
<evidence type="ECO:0000256" key="7">
    <source>
        <dbReference type="ARBA" id="ARBA00022723"/>
    </source>
</evidence>
<dbReference type="CDD" id="cd13912">
    <property type="entry name" value="CcO_II_C"/>
    <property type="match status" value="1"/>
</dbReference>
<dbReference type="Pfam" id="PF02790">
    <property type="entry name" value="COX2_TM"/>
    <property type="match status" value="1"/>
</dbReference>
<feature type="transmembrane region" description="Helical" evidence="18">
    <location>
        <begin position="71"/>
        <end position="93"/>
    </location>
</feature>
<evidence type="ECO:0000256" key="12">
    <source>
        <dbReference type="ARBA" id="ARBA00022989"/>
    </source>
</evidence>